<accession>A0ACA9LP75</accession>
<comment type="caution">
    <text evidence="1">The sequence shown here is derived from an EMBL/GenBank/DDBJ whole genome shotgun (WGS) entry which is preliminary data.</text>
</comment>
<proteinExistence type="predicted"/>
<protein>
    <submittedName>
        <fullName evidence="1">6763_t:CDS:1</fullName>
    </submittedName>
</protein>
<gene>
    <name evidence="1" type="ORF">ACOLOM_LOCUS4221</name>
</gene>
<reference evidence="1" key="1">
    <citation type="submission" date="2021-06" db="EMBL/GenBank/DDBJ databases">
        <authorList>
            <person name="Kallberg Y."/>
            <person name="Tangrot J."/>
            <person name="Rosling A."/>
        </authorList>
    </citation>
    <scope>NUCLEOTIDE SEQUENCE</scope>
    <source>
        <strain evidence="1">CL356</strain>
    </source>
</reference>
<keyword evidence="2" id="KW-1185">Reference proteome</keyword>
<sequence length="166" mass="18668">ARNKAITFAEIDMENADSLVLSDDPQHPANLIPEICACIHTHSQNAVMVTLLYPGGEFVITHQEMIKGIRRGSGTQNLRYDDTLVVPIIENTPFEEDLAEGMAKIIEDYPDTNAVLVRRHGVYVWGETWEKAKTMSECYDYLFEIAIKMRSFGLDPAAKPDAKLQI</sequence>
<dbReference type="Proteomes" id="UP000789525">
    <property type="component" value="Unassembled WGS sequence"/>
</dbReference>
<evidence type="ECO:0000313" key="1">
    <source>
        <dbReference type="EMBL" id="CAG8534681.1"/>
    </source>
</evidence>
<organism evidence="1 2">
    <name type="scientific">Acaulospora colombiana</name>
    <dbReference type="NCBI Taxonomy" id="27376"/>
    <lineage>
        <taxon>Eukaryota</taxon>
        <taxon>Fungi</taxon>
        <taxon>Fungi incertae sedis</taxon>
        <taxon>Mucoromycota</taxon>
        <taxon>Glomeromycotina</taxon>
        <taxon>Glomeromycetes</taxon>
        <taxon>Diversisporales</taxon>
        <taxon>Acaulosporaceae</taxon>
        <taxon>Acaulospora</taxon>
    </lineage>
</organism>
<evidence type="ECO:0000313" key="2">
    <source>
        <dbReference type="Proteomes" id="UP000789525"/>
    </source>
</evidence>
<feature type="non-terminal residue" evidence="1">
    <location>
        <position position="1"/>
    </location>
</feature>
<name>A0ACA9LP75_9GLOM</name>
<dbReference type="EMBL" id="CAJVPT010006788">
    <property type="protein sequence ID" value="CAG8534681.1"/>
    <property type="molecule type" value="Genomic_DNA"/>
</dbReference>